<proteinExistence type="predicted"/>
<dbReference type="AlphaFoldDB" id="A0A7H1KP70"/>
<dbReference type="EMBL" id="MT776530">
    <property type="protein sequence ID" value="QNT35734.1"/>
    <property type="molecule type" value="Genomic_DNA"/>
</dbReference>
<gene>
    <name evidence="1" type="ORF">BODMHOLK_00025</name>
</gene>
<evidence type="ECO:0000313" key="1">
    <source>
        <dbReference type="EMBL" id="QNT35734.1"/>
    </source>
</evidence>
<accession>A0A7H1KP70</accession>
<reference evidence="1" key="1">
    <citation type="submission" date="2020-07" db="EMBL/GenBank/DDBJ databases">
        <title>Unique genomic features of the anaerobic methanotrophic archaea.</title>
        <authorList>
            <person name="Chadwick G.L."/>
            <person name="Skennerton C.T."/>
            <person name="Laso-Perez R."/>
            <person name="Leu A.O."/>
            <person name="Speth D.R."/>
            <person name="Yu H."/>
            <person name="Morgan-Lang C."/>
            <person name="Hatzenpichler R."/>
            <person name="Goudeau D."/>
            <person name="Malmstrom R."/>
            <person name="Brazelton W.J."/>
            <person name="Woyke T."/>
            <person name="Hallam S.J."/>
            <person name="Tyson G.W."/>
            <person name="Wegener G."/>
            <person name="Boetius A."/>
            <person name="Orphan V."/>
        </authorList>
    </citation>
    <scope>NUCLEOTIDE SEQUENCE</scope>
</reference>
<sequence>MEAKNNQTSEDKKQIVHLIGWCKGHLQARECYYGSVDHGRAF</sequence>
<protein>
    <submittedName>
        <fullName evidence="1">Uncharacterized protein</fullName>
    </submittedName>
</protein>
<organism evidence="1">
    <name type="scientific">uncultured Methanosarcinales archaeon</name>
    <dbReference type="NCBI Taxonomy" id="183757"/>
    <lineage>
        <taxon>Archaea</taxon>
        <taxon>Methanobacteriati</taxon>
        <taxon>Methanobacteriota</taxon>
        <taxon>Stenosarchaea group</taxon>
        <taxon>Methanomicrobia</taxon>
        <taxon>Methanosarcinales</taxon>
        <taxon>environmental samples</taxon>
    </lineage>
</organism>
<name>A0A7H1KP70_9EURY</name>